<proteinExistence type="predicted"/>
<organism evidence="1">
    <name type="scientific">marine sediment metagenome</name>
    <dbReference type="NCBI Taxonomy" id="412755"/>
    <lineage>
        <taxon>unclassified sequences</taxon>
        <taxon>metagenomes</taxon>
        <taxon>ecological metagenomes</taxon>
    </lineage>
</organism>
<accession>X0XTS6</accession>
<sequence>DRHEVARQLGVFLARLHTYPVSKAREAGVPEARDLVA</sequence>
<dbReference type="EMBL" id="BARS01059608">
    <property type="protein sequence ID" value="GAG46665.1"/>
    <property type="molecule type" value="Genomic_DNA"/>
</dbReference>
<gene>
    <name evidence="1" type="ORF">S01H1_86224</name>
</gene>
<feature type="non-terminal residue" evidence="1">
    <location>
        <position position="37"/>
    </location>
</feature>
<dbReference type="Gene3D" id="3.90.1200.10">
    <property type="match status" value="1"/>
</dbReference>
<feature type="non-terminal residue" evidence="1">
    <location>
        <position position="1"/>
    </location>
</feature>
<protein>
    <submittedName>
        <fullName evidence="1">Uncharacterized protein</fullName>
    </submittedName>
</protein>
<dbReference type="AlphaFoldDB" id="X0XTS6"/>
<reference evidence="1" key="1">
    <citation type="journal article" date="2014" name="Front. Microbiol.">
        <title>High frequency of phylogenetically diverse reductive dehalogenase-homologous genes in deep subseafloor sedimentary metagenomes.</title>
        <authorList>
            <person name="Kawai M."/>
            <person name="Futagami T."/>
            <person name="Toyoda A."/>
            <person name="Takaki Y."/>
            <person name="Nishi S."/>
            <person name="Hori S."/>
            <person name="Arai W."/>
            <person name="Tsubouchi T."/>
            <person name="Morono Y."/>
            <person name="Uchiyama I."/>
            <person name="Ito T."/>
            <person name="Fujiyama A."/>
            <person name="Inagaki F."/>
            <person name="Takami H."/>
        </authorList>
    </citation>
    <scope>NUCLEOTIDE SEQUENCE</scope>
    <source>
        <strain evidence="1">Expedition CK06-06</strain>
    </source>
</reference>
<comment type="caution">
    <text evidence="1">The sequence shown here is derived from an EMBL/GenBank/DDBJ whole genome shotgun (WGS) entry which is preliminary data.</text>
</comment>
<name>X0XTS6_9ZZZZ</name>
<evidence type="ECO:0000313" key="1">
    <source>
        <dbReference type="EMBL" id="GAG46665.1"/>
    </source>
</evidence>